<gene>
    <name evidence="8" type="ORF">KL86APRO_12498</name>
</gene>
<name>A0A212KBF7_9PROT</name>
<evidence type="ECO:0000256" key="7">
    <source>
        <dbReference type="ARBA" id="ARBA00049244"/>
    </source>
</evidence>
<dbReference type="PANTHER" id="PTHR34388:SF1">
    <property type="entry name" value="DNA POLYMERASE III SUBUNIT DELTA"/>
    <property type="match status" value="1"/>
</dbReference>
<protein>
    <recommendedName>
        <fullName evidence="1">DNA-directed DNA polymerase</fullName>
        <ecNumber evidence="1">2.7.7.7</ecNumber>
    </recommendedName>
</protein>
<evidence type="ECO:0000256" key="5">
    <source>
        <dbReference type="ARBA" id="ARBA00022932"/>
    </source>
</evidence>
<dbReference type="NCBIfam" id="TIGR01128">
    <property type="entry name" value="holA"/>
    <property type="match status" value="1"/>
</dbReference>
<keyword evidence="4" id="KW-0235">DNA replication</keyword>
<dbReference type="GO" id="GO:0003887">
    <property type="term" value="F:DNA-directed DNA polymerase activity"/>
    <property type="evidence" value="ECO:0007669"/>
    <property type="project" value="UniProtKB-KW"/>
</dbReference>
<evidence type="ECO:0000256" key="6">
    <source>
        <dbReference type="ARBA" id="ARBA00034754"/>
    </source>
</evidence>
<dbReference type="SUPFAM" id="SSF52540">
    <property type="entry name" value="P-loop containing nucleoside triphosphate hydrolases"/>
    <property type="match status" value="1"/>
</dbReference>
<dbReference type="Gene3D" id="1.10.8.60">
    <property type="match status" value="1"/>
</dbReference>
<comment type="catalytic activity">
    <reaction evidence="7">
        <text>DNA(n) + a 2'-deoxyribonucleoside 5'-triphosphate = DNA(n+1) + diphosphate</text>
        <dbReference type="Rhea" id="RHEA:22508"/>
        <dbReference type="Rhea" id="RHEA-COMP:17339"/>
        <dbReference type="Rhea" id="RHEA-COMP:17340"/>
        <dbReference type="ChEBI" id="CHEBI:33019"/>
        <dbReference type="ChEBI" id="CHEBI:61560"/>
        <dbReference type="ChEBI" id="CHEBI:173112"/>
        <dbReference type="EC" id="2.7.7.7"/>
    </reaction>
</comment>
<dbReference type="PANTHER" id="PTHR34388">
    <property type="entry name" value="DNA POLYMERASE III SUBUNIT DELTA"/>
    <property type="match status" value="1"/>
</dbReference>
<keyword evidence="3" id="KW-0548">Nucleotidyltransferase</keyword>
<evidence type="ECO:0000256" key="1">
    <source>
        <dbReference type="ARBA" id="ARBA00012417"/>
    </source>
</evidence>
<dbReference type="EC" id="2.7.7.7" evidence="1"/>
<sequence length="345" mass="36283">MKLAGSAAESFVKRPDPAVRAVLLHGPDEGQVRERMQALTRTVCPDVGDPFRVADIAPATLSDDPARLADELAAIAFGGGRRVVRVAQASDSQAAAILGCLARPVGDALLIVSAGVLPPKSKLRSAFESTDGAVAIACYPAEGRALVALIRQGFADAGIRLEADAAETLAALLADDTASAHAEIEKLRLYLGDEPRALTPDDVRACCGDQSAHSVFELAAAVADGRQGEVQAISDRLFQGGDNAVAIVRGVSRHFDRLFQARAAIEAGASADAAMKALRPAVFFKETDSFRRQLGTWTCPTLLAAIDRLTEVERQCKSTGIPAPLVTQRGLMEIAALARRARGGR</sequence>
<dbReference type="GO" id="GO:0009360">
    <property type="term" value="C:DNA polymerase III complex"/>
    <property type="evidence" value="ECO:0007669"/>
    <property type="project" value="TreeGrafter"/>
</dbReference>
<proteinExistence type="inferred from homology"/>
<evidence type="ECO:0000256" key="2">
    <source>
        <dbReference type="ARBA" id="ARBA00022679"/>
    </source>
</evidence>
<dbReference type="EMBL" id="FLUO01000001">
    <property type="protein sequence ID" value="SBW09016.1"/>
    <property type="molecule type" value="Genomic_DNA"/>
</dbReference>
<evidence type="ECO:0000313" key="8">
    <source>
        <dbReference type="EMBL" id="SBW09016.1"/>
    </source>
</evidence>
<dbReference type="Gene3D" id="3.40.50.300">
    <property type="entry name" value="P-loop containing nucleotide triphosphate hydrolases"/>
    <property type="match status" value="1"/>
</dbReference>
<dbReference type="Gene3D" id="1.20.272.10">
    <property type="match status" value="1"/>
</dbReference>
<comment type="similarity">
    <text evidence="6">Belongs to the DNA polymerase HolA subunit family.</text>
</comment>
<accession>A0A212KBF7</accession>
<keyword evidence="5" id="KW-0239">DNA-directed DNA polymerase</keyword>
<dbReference type="InterPro" id="IPR008921">
    <property type="entry name" value="DNA_pol3_clamp-load_cplx_C"/>
</dbReference>
<dbReference type="GO" id="GO:0006261">
    <property type="term" value="P:DNA-templated DNA replication"/>
    <property type="evidence" value="ECO:0007669"/>
    <property type="project" value="TreeGrafter"/>
</dbReference>
<reference evidence="8" key="1">
    <citation type="submission" date="2016-04" db="EMBL/GenBank/DDBJ databases">
        <authorList>
            <person name="Evans L.H."/>
            <person name="Alamgir A."/>
            <person name="Owens N."/>
            <person name="Weber N.D."/>
            <person name="Virtaneva K."/>
            <person name="Barbian K."/>
            <person name="Babar A."/>
            <person name="Rosenke K."/>
        </authorList>
    </citation>
    <scope>NUCLEOTIDE SEQUENCE</scope>
    <source>
        <strain evidence="8">86</strain>
    </source>
</reference>
<dbReference type="InterPro" id="IPR027417">
    <property type="entry name" value="P-loop_NTPase"/>
</dbReference>
<dbReference type="GO" id="GO:0003677">
    <property type="term" value="F:DNA binding"/>
    <property type="evidence" value="ECO:0007669"/>
    <property type="project" value="InterPro"/>
</dbReference>
<dbReference type="InterPro" id="IPR005790">
    <property type="entry name" value="DNA_polIII_delta"/>
</dbReference>
<dbReference type="SUPFAM" id="SSF48019">
    <property type="entry name" value="post-AAA+ oligomerization domain-like"/>
    <property type="match status" value="1"/>
</dbReference>
<evidence type="ECO:0000256" key="4">
    <source>
        <dbReference type="ARBA" id="ARBA00022705"/>
    </source>
</evidence>
<organism evidence="8">
    <name type="scientific">uncultured Alphaproteobacteria bacterium</name>
    <dbReference type="NCBI Taxonomy" id="91750"/>
    <lineage>
        <taxon>Bacteria</taxon>
        <taxon>Pseudomonadati</taxon>
        <taxon>Pseudomonadota</taxon>
        <taxon>Alphaproteobacteria</taxon>
        <taxon>environmental samples</taxon>
    </lineage>
</organism>
<keyword evidence="2" id="KW-0808">Transferase</keyword>
<dbReference type="AlphaFoldDB" id="A0A212KBF7"/>
<evidence type="ECO:0000256" key="3">
    <source>
        <dbReference type="ARBA" id="ARBA00022695"/>
    </source>
</evidence>